<name>A0A084TKA8_9FLAO</name>
<feature type="coiled-coil region" evidence="1">
    <location>
        <begin position="22"/>
        <end position="56"/>
    </location>
</feature>
<evidence type="ECO:0000313" key="4">
    <source>
        <dbReference type="Proteomes" id="UP000028521"/>
    </source>
</evidence>
<keyword evidence="2" id="KW-0732">Signal</keyword>
<keyword evidence="4" id="KW-1185">Reference proteome</keyword>
<evidence type="ECO:0000256" key="2">
    <source>
        <dbReference type="SAM" id="SignalP"/>
    </source>
</evidence>
<dbReference type="RefSeq" id="WP_036119887.1">
    <property type="nucleotide sequence ID" value="NZ_BMET01000001.1"/>
</dbReference>
<dbReference type="eggNOG" id="ENOG5030JQM">
    <property type="taxonomic scope" value="Bacteria"/>
</dbReference>
<evidence type="ECO:0000313" key="3">
    <source>
        <dbReference type="EMBL" id="KFB01144.1"/>
    </source>
</evidence>
<sequence length="234" mass="27493">MRIFTLIILLVSFNVFSQETEISDLEKLKQNLTSDINKLNDSLKKVELQIAVLKSKEIKKMVSDSTLISSAREGAYIKKSSNVIGEIITKLTEKKEVVLLDYYDGYFGICTDSICGYMSEMWIEKNEKVYEFIKVKKQEQKELKRLEHERKLKLKEAEYAKLEKEYIKKYGQKTYDKLKQGYYWIGMNREMATISLGSPKDINRTVGSWGVHEQWVYDNTYLYFENGKLTSYQN</sequence>
<feature type="coiled-coil region" evidence="1">
    <location>
        <begin position="136"/>
        <end position="165"/>
    </location>
</feature>
<dbReference type="OrthoDB" id="711462at2"/>
<dbReference type="AlphaFoldDB" id="A0A084TKA8"/>
<dbReference type="EMBL" id="JPFK01000005">
    <property type="protein sequence ID" value="KFB01144.1"/>
    <property type="molecule type" value="Genomic_DNA"/>
</dbReference>
<comment type="caution">
    <text evidence="3">The sequence shown here is derived from an EMBL/GenBank/DDBJ whole genome shotgun (WGS) entry which is preliminary data.</text>
</comment>
<feature type="signal peptide" evidence="2">
    <location>
        <begin position="1"/>
        <end position="17"/>
    </location>
</feature>
<keyword evidence="1" id="KW-0175">Coiled coil</keyword>
<dbReference type="STRING" id="1197477.IA57_04740"/>
<accession>A0A084TKA8</accession>
<organism evidence="3 4">
    <name type="scientific">Mangrovimonas yunxiaonensis</name>
    <dbReference type="NCBI Taxonomy" id="1197477"/>
    <lineage>
        <taxon>Bacteria</taxon>
        <taxon>Pseudomonadati</taxon>
        <taxon>Bacteroidota</taxon>
        <taxon>Flavobacteriia</taxon>
        <taxon>Flavobacteriales</taxon>
        <taxon>Flavobacteriaceae</taxon>
        <taxon>Mangrovimonas</taxon>
    </lineage>
</organism>
<gene>
    <name evidence="3" type="ORF">IA57_04740</name>
</gene>
<evidence type="ECO:0000256" key="1">
    <source>
        <dbReference type="SAM" id="Coils"/>
    </source>
</evidence>
<protein>
    <submittedName>
        <fullName evidence="3">Uncharacterized protein</fullName>
    </submittedName>
</protein>
<proteinExistence type="predicted"/>
<reference evidence="3 4" key="1">
    <citation type="journal article" date="2014" name="Genome Announc.">
        <title>Draft Genome Sequence of the Algicidal Bacterium Mangrovimonas yunxiaonensis Strain LY01.</title>
        <authorList>
            <person name="Li Y."/>
            <person name="Zhu H."/>
            <person name="Li C."/>
            <person name="Zhang H."/>
            <person name="Chen Z."/>
            <person name="Zheng W."/>
            <person name="Xu H."/>
            <person name="Zheng T."/>
        </authorList>
    </citation>
    <scope>NUCLEOTIDE SEQUENCE [LARGE SCALE GENOMIC DNA]</scope>
    <source>
        <strain evidence="3 4">LY01</strain>
    </source>
</reference>
<reference evidence="4" key="2">
    <citation type="submission" date="2014-07" db="EMBL/GenBank/DDBJ databases">
        <title>Genome sequence of Mangrovimonas yunxiaonensis.</title>
        <authorList>
            <person name="Li Y."/>
            <person name="Zheng T."/>
        </authorList>
    </citation>
    <scope>NUCLEOTIDE SEQUENCE [LARGE SCALE GENOMIC DNA]</scope>
    <source>
        <strain evidence="4">LY01</strain>
    </source>
</reference>
<feature type="chain" id="PRO_5001782602" evidence="2">
    <location>
        <begin position="18"/>
        <end position="234"/>
    </location>
</feature>
<dbReference type="Proteomes" id="UP000028521">
    <property type="component" value="Unassembled WGS sequence"/>
</dbReference>